<name>A0A498I7D8_MALDO</name>
<organism evidence="2 3">
    <name type="scientific">Malus domestica</name>
    <name type="common">Apple</name>
    <name type="synonym">Pyrus malus</name>
    <dbReference type="NCBI Taxonomy" id="3750"/>
    <lineage>
        <taxon>Eukaryota</taxon>
        <taxon>Viridiplantae</taxon>
        <taxon>Streptophyta</taxon>
        <taxon>Embryophyta</taxon>
        <taxon>Tracheophyta</taxon>
        <taxon>Spermatophyta</taxon>
        <taxon>Magnoliopsida</taxon>
        <taxon>eudicotyledons</taxon>
        <taxon>Gunneridae</taxon>
        <taxon>Pentapetalae</taxon>
        <taxon>rosids</taxon>
        <taxon>fabids</taxon>
        <taxon>Rosales</taxon>
        <taxon>Rosaceae</taxon>
        <taxon>Amygdaloideae</taxon>
        <taxon>Maleae</taxon>
        <taxon>Malus</taxon>
    </lineage>
</organism>
<proteinExistence type="predicted"/>
<comment type="caution">
    <text evidence="2">The sequence shown here is derived from an EMBL/GenBank/DDBJ whole genome shotgun (WGS) entry which is preliminary data.</text>
</comment>
<evidence type="ECO:0008006" key="4">
    <source>
        <dbReference type="Google" id="ProtNLM"/>
    </source>
</evidence>
<reference evidence="2 3" key="1">
    <citation type="submission" date="2018-10" db="EMBL/GenBank/DDBJ databases">
        <title>A high-quality apple genome assembly.</title>
        <authorList>
            <person name="Hu J."/>
        </authorList>
    </citation>
    <scope>NUCLEOTIDE SEQUENCE [LARGE SCALE GENOMIC DNA]</scope>
    <source>
        <strain evidence="3">cv. HFTH1</strain>
        <tissue evidence="2">Young leaf</tissue>
    </source>
</reference>
<evidence type="ECO:0000313" key="3">
    <source>
        <dbReference type="Proteomes" id="UP000290289"/>
    </source>
</evidence>
<dbReference type="Proteomes" id="UP000290289">
    <property type="component" value="Chromosome 14"/>
</dbReference>
<sequence>MNSMFSSFDALCAEFLSQRVKSSFPTQQLKGTAAVPSNNTISTAKQEGNMESSPEAKKQSRRSPPRFAVELDGLNCFETLVS</sequence>
<dbReference type="PANTHER" id="PTHR33641:SF15">
    <property type="entry name" value="AVR9_CF-9 RAPIDLY ELICITED PROTEIN"/>
    <property type="match status" value="1"/>
</dbReference>
<dbReference type="PANTHER" id="PTHR33641">
    <property type="entry name" value="OS06G0133500 PROTEIN"/>
    <property type="match status" value="1"/>
</dbReference>
<feature type="compositionally biased region" description="Polar residues" evidence="1">
    <location>
        <begin position="26"/>
        <end position="52"/>
    </location>
</feature>
<dbReference type="AlphaFoldDB" id="A0A498I7D8"/>
<feature type="region of interest" description="Disordered" evidence="1">
    <location>
        <begin position="26"/>
        <end position="66"/>
    </location>
</feature>
<protein>
    <recommendedName>
        <fullName evidence="4">Avr9/Cf-9 rapidly elicited protein</fullName>
    </recommendedName>
</protein>
<gene>
    <name evidence="2" type="ORF">DVH24_039956</name>
</gene>
<evidence type="ECO:0000256" key="1">
    <source>
        <dbReference type="SAM" id="MobiDB-lite"/>
    </source>
</evidence>
<evidence type="ECO:0000313" key="2">
    <source>
        <dbReference type="EMBL" id="RXH77985.1"/>
    </source>
</evidence>
<accession>A0A498I7D8</accession>
<dbReference type="EMBL" id="RDQH01000340">
    <property type="protein sequence ID" value="RXH77985.1"/>
    <property type="molecule type" value="Genomic_DNA"/>
</dbReference>
<keyword evidence="3" id="KW-1185">Reference proteome</keyword>